<name>A0A165DS52_9APHY</name>
<accession>A0A165DS52</accession>
<dbReference type="AlphaFoldDB" id="A0A165DS52"/>
<reference evidence="2 3" key="1">
    <citation type="journal article" date="2016" name="Mol. Biol. Evol.">
        <title>Comparative Genomics of Early-Diverging Mushroom-Forming Fungi Provides Insights into the Origins of Lignocellulose Decay Capabilities.</title>
        <authorList>
            <person name="Nagy L.G."/>
            <person name="Riley R."/>
            <person name="Tritt A."/>
            <person name="Adam C."/>
            <person name="Daum C."/>
            <person name="Floudas D."/>
            <person name="Sun H."/>
            <person name="Yadav J.S."/>
            <person name="Pangilinan J."/>
            <person name="Larsson K.H."/>
            <person name="Matsuura K."/>
            <person name="Barry K."/>
            <person name="Labutti K."/>
            <person name="Kuo R."/>
            <person name="Ohm R.A."/>
            <person name="Bhattacharya S.S."/>
            <person name="Shirouzu T."/>
            <person name="Yoshinaga Y."/>
            <person name="Martin F.M."/>
            <person name="Grigoriev I.V."/>
            <person name="Hibbett D.S."/>
        </authorList>
    </citation>
    <scope>NUCLEOTIDE SEQUENCE [LARGE SCALE GENOMIC DNA]</scope>
    <source>
        <strain evidence="2 3">93-53</strain>
    </source>
</reference>
<dbReference type="Proteomes" id="UP000076871">
    <property type="component" value="Unassembled WGS sequence"/>
</dbReference>
<evidence type="ECO:0000313" key="2">
    <source>
        <dbReference type="EMBL" id="KZT05518.1"/>
    </source>
</evidence>
<proteinExistence type="predicted"/>
<feature type="compositionally biased region" description="Basic and acidic residues" evidence="1">
    <location>
        <begin position="196"/>
        <end position="209"/>
    </location>
</feature>
<evidence type="ECO:0000256" key="1">
    <source>
        <dbReference type="SAM" id="MobiDB-lite"/>
    </source>
</evidence>
<gene>
    <name evidence="2" type="ORF">LAESUDRAFT_760075</name>
</gene>
<sequence>MGRLGKSLRSILCNKQQVWPTVSSQQDVKAPVQPVAPVALSTPFNVPQNVPNSVHNVFHVSNVVKSSVQNMVPLMPVNVPQRGPPPVHNTFHISQMVKTSMQPVMRPQPVNFLNSVPAPVYHALKPSQFIPVAKAIPVHEETPMEVDDPDVVMKDLSRPKRKLPRIFLNRPSFPLFPATRVVVPMQVDLPILEGRGENDKMDVDTKPLEPRNIVNDDQEPSEELRRRRTPSGTQLVVDLADELEALSLHEYASKDMSMPAGADMDALCDKLDSISLTDEIDRLTELMAKLTISDDEEDETTLVASQTSTGSDTVAKPYDLPCSQISPWGSFNSFTILTPPTYRLILPLPVYTPSKSYLGLFARRPVIPFFLKSSIWMKWRKPTSRKSTKHRLSFAKVD</sequence>
<evidence type="ECO:0000313" key="3">
    <source>
        <dbReference type="Proteomes" id="UP000076871"/>
    </source>
</evidence>
<protein>
    <submittedName>
        <fullName evidence="2">Uncharacterized protein</fullName>
    </submittedName>
</protein>
<dbReference type="GeneID" id="63829718"/>
<dbReference type="RefSeq" id="XP_040763258.1">
    <property type="nucleotide sequence ID" value="XM_040912690.1"/>
</dbReference>
<dbReference type="EMBL" id="KV427629">
    <property type="protein sequence ID" value="KZT05518.1"/>
    <property type="molecule type" value="Genomic_DNA"/>
</dbReference>
<feature type="region of interest" description="Disordered" evidence="1">
    <location>
        <begin position="196"/>
        <end position="231"/>
    </location>
</feature>
<organism evidence="2 3">
    <name type="scientific">Laetiporus sulphureus 93-53</name>
    <dbReference type="NCBI Taxonomy" id="1314785"/>
    <lineage>
        <taxon>Eukaryota</taxon>
        <taxon>Fungi</taxon>
        <taxon>Dikarya</taxon>
        <taxon>Basidiomycota</taxon>
        <taxon>Agaricomycotina</taxon>
        <taxon>Agaricomycetes</taxon>
        <taxon>Polyporales</taxon>
        <taxon>Laetiporus</taxon>
    </lineage>
</organism>
<dbReference type="InParanoid" id="A0A165DS52"/>
<keyword evidence="3" id="KW-1185">Reference proteome</keyword>